<protein>
    <submittedName>
        <fullName evidence="1">Uncharacterized protein</fullName>
    </submittedName>
</protein>
<proteinExistence type="predicted"/>
<dbReference type="EMBL" id="LR798403">
    <property type="protein sequence ID" value="CAB5229481.1"/>
    <property type="molecule type" value="Genomic_DNA"/>
</dbReference>
<evidence type="ECO:0000313" key="2">
    <source>
        <dbReference type="EMBL" id="CAB5229481.1"/>
    </source>
</evidence>
<sequence length="53" mass="6499">MNITLLTKVRQLFNVDYVPTHTNRHNQRQYIKALRYLGDKWLTHPHNKVQRIQ</sequence>
<accession>A0A6J5SIX6</accession>
<organism evidence="1">
    <name type="scientific">uncultured Caudovirales phage</name>
    <dbReference type="NCBI Taxonomy" id="2100421"/>
    <lineage>
        <taxon>Viruses</taxon>
        <taxon>Duplodnaviria</taxon>
        <taxon>Heunggongvirae</taxon>
        <taxon>Uroviricota</taxon>
        <taxon>Caudoviricetes</taxon>
        <taxon>Peduoviridae</taxon>
        <taxon>Maltschvirus</taxon>
        <taxon>Maltschvirus maltsch</taxon>
    </lineage>
</organism>
<name>A0A6J5SIX6_9CAUD</name>
<dbReference type="EMBL" id="LR797415">
    <property type="protein sequence ID" value="CAB4214223.1"/>
    <property type="molecule type" value="Genomic_DNA"/>
</dbReference>
<evidence type="ECO:0000313" key="1">
    <source>
        <dbReference type="EMBL" id="CAB4214223.1"/>
    </source>
</evidence>
<gene>
    <name evidence="1" type="ORF">UFOVP1466_31</name>
    <name evidence="2" type="ORF">UFOVP1554_17</name>
</gene>
<reference evidence="1" key="1">
    <citation type="submission" date="2020-05" db="EMBL/GenBank/DDBJ databases">
        <authorList>
            <person name="Chiriac C."/>
            <person name="Salcher M."/>
            <person name="Ghai R."/>
            <person name="Kavagutti S V."/>
        </authorList>
    </citation>
    <scope>NUCLEOTIDE SEQUENCE</scope>
</reference>